<dbReference type="OrthoDB" id="3282039at2759"/>
<name>A0A1X6MYQ2_9APHY</name>
<protein>
    <submittedName>
        <fullName evidence="2">Uncharacterized protein</fullName>
    </submittedName>
</protein>
<organism evidence="2 3">
    <name type="scientific">Postia placenta MAD-698-R-SB12</name>
    <dbReference type="NCBI Taxonomy" id="670580"/>
    <lineage>
        <taxon>Eukaryota</taxon>
        <taxon>Fungi</taxon>
        <taxon>Dikarya</taxon>
        <taxon>Basidiomycota</taxon>
        <taxon>Agaricomycotina</taxon>
        <taxon>Agaricomycetes</taxon>
        <taxon>Polyporales</taxon>
        <taxon>Adustoporiaceae</taxon>
        <taxon>Rhodonia</taxon>
    </lineage>
</organism>
<dbReference type="AlphaFoldDB" id="A0A1X6MYQ2"/>
<proteinExistence type="predicted"/>
<evidence type="ECO:0000313" key="3">
    <source>
        <dbReference type="Proteomes" id="UP000194127"/>
    </source>
</evidence>
<feature type="region of interest" description="Disordered" evidence="1">
    <location>
        <begin position="79"/>
        <end position="101"/>
    </location>
</feature>
<gene>
    <name evidence="2" type="ORF">POSPLADRAFT_1144583</name>
</gene>
<dbReference type="RefSeq" id="XP_024338288.1">
    <property type="nucleotide sequence ID" value="XM_024485712.1"/>
</dbReference>
<dbReference type="Proteomes" id="UP000194127">
    <property type="component" value="Unassembled WGS sequence"/>
</dbReference>
<dbReference type="EMBL" id="KZ110598">
    <property type="protein sequence ID" value="OSX61494.1"/>
    <property type="molecule type" value="Genomic_DNA"/>
</dbReference>
<dbReference type="GeneID" id="36330661"/>
<reference evidence="2 3" key="1">
    <citation type="submission" date="2017-04" db="EMBL/GenBank/DDBJ databases">
        <title>Genome Sequence of the Model Brown-Rot Fungus Postia placenta SB12.</title>
        <authorList>
            <consortium name="DOE Joint Genome Institute"/>
            <person name="Gaskell J."/>
            <person name="Kersten P."/>
            <person name="Larrondo L.F."/>
            <person name="Canessa P."/>
            <person name="Martinez D."/>
            <person name="Hibbett D."/>
            <person name="Schmoll M."/>
            <person name="Kubicek C.P."/>
            <person name="Martinez A.T."/>
            <person name="Yadav J."/>
            <person name="Master E."/>
            <person name="Magnuson J.K."/>
            <person name="James T."/>
            <person name="Yaver D."/>
            <person name="Berka R."/>
            <person name="Labutti K."/>
            <person name="Lipzen A."/>
            <person name="Aerts A."/>
            <person name="Barry K."/>
            <person name="Henrissat B."/>
            <person name="Blanchette R."/>
            <person name="Grigoriev I."/>
            <person name="Cullen D."/>
        </authorList>
    </citation>
    <scope>NUCLEOTIDE SEQUENCE [LARGE SCALE GENOMIC DNA]</scope>
    <source>
        <strain evidence="2 3">MAD-698-R-SB12</strain>
    </source>
</reference>
<sequence length="128" mass="13451">MALAWLQRARASAGAEPGPGRGLWPGSGLARAQAMACYFLATYAQWLIMGSTSSVEHHSKRLYIILMGAAPEVQTSTAGPGLAGLARASEPGPAQHYPPCGSQLPNADLSVVKKSLVHPVQRYLLGDN</sequence>
<evidence type="ECO:0000256" key="1">
    <source>
        <dbReference type="SAM" id="MobiDB-lite"/>
    </source>
</evidence>
<keyword evidence="3" id="KW-1185">Reference proteome</keyword>
<accession>A0A1X6MYQ2</accession>
<evidence type="ECO:0000313" key="2">
    <source>
        <dbReference type="EMBL" id="OSX61494.1"/>
    </source>
</evidence>